<feature type="region of interest" description="Disordered" evidence="2">
    <location>
        <begin position="347"/>
        <end position="394"/>
    </location>
</feature>
<dbReference type="Pfam" id="PF00248">
    <property type="entry name" value="Aldo_ket_red"/>
    <property type="match status" value="1"/>
</dbReference>
<keyword evidence="1" id="KW-0560">Oxidoreductase</keyword>
<dbReference type="InterPro" id="IPR050523">
    <property type="entry name" value="AKR_Detox_Biosynth"/>
</dbReference>
<dbReference type="Gene3D" id="3.20.20.100">
    <property type="entry name" value="NADP-dependent oxidoreductase domain"/>
    <property type="match status" value="1"/>
</dbReference>
<dbReference type="EMBL" id="JASUXU010000051">
    <property type="protein sequence ID" value="KAK0315212.1"/>
    <property type="molecule type" value="Genomic_DNA"/>
</dbReference>
<organism evidence="4 5">
    <name type="scientific">Friedmanniomyces endolithicus</name>
    <dbReference type="NCBI Taxonomy" id="329885"/>
    <lineage>
        <taxon>Eukaryota</taxon>
        <taxon>Fungi</taxon>
        <taxon>Dikarya</taxon>
        <taxon>Ascomycota</taxon>
        <taxon>Pezizomycotina</taxon>
        <taxon>Dothideomycetes</taxon>
        <taxon>Dothideomycetidae</taxon>
        <taxon>Mycosphaerellales</taxon>
        <taxon>Teratosphaeriaceae</taxon>
        <taxon>Friedmanniomyces</taxon>
    </lineage>
</organism>
<protein>
    <recommendedName>
        <fullName evidence="3">NADP-dependent oxidoreductase domain-containing protein</fullName>
    </recommendedName>
</protein>
<feature type="domain" description="NADP-dependent oxidoreductase" evidence="3">
    <location>
        <begin position="3"/>
        <end position="295"/>
    </location>
</feature>
<accession>A0AAN6FGX8</accession>
<dbReference type="InterPro" id="IPR023210">
    <property type="entry name" value="NADP_OxRdtase_dom"/>
</dbReference>
<dbReference type="PANTHER" id="PTHR43364:SF4">
    <property type="entry name" value="NAD(P)-LINKED OXIDOREDUCTASE SUPERFAMILY PROTEIN"/>
    <property type="match status" value="1"/>
</dbReference>
<dbReference type="InterPro" id="IPR036812">
    <property type="entry name" value="NAD(P)_OxRdtase_dom_sf"/>
</dbReference>
<proteinExistence type="predicted"/>
<sequence>MVKIVVGLMGSSVSSGSTSMTGAEQVRPFLAMLKKHNVRELDTARVYNGGKSEEDVGNVSEAKNEFIIATKAPGFSPGSLAYQKIIENCNASLKALKQDSIALYYFHGPDRTTPLEESCKAIYQLHKDGKIASFGISNFNAQEVEEIHRICTSKGWITPSVYQGMYNPLSRTGEQTLFPTLRKLGMAFYAFSPLAGGYFSKSDSQLRTPASGGRMDQMKHFANMFVNDLSLEMHEFLTQTCEREGLTVKEATLRWLFHHSILAAKDGVILGGSSTEQMEENVKSCKGGPLPERVVECFETDAEPVDDGYSPVMTKTSLAQTPSMGSAESYGAAESILGASGAKDVETEASTSIEVHRQASGGAASLGTPAHEHAVSDAVSHDTTPPPPKNRFPKSFQKFKRLPTASQYVSARKAAESVKNAGAYMPPKPPAPGA</sequence>
<evidence type="ECO:0000313" key="5">
    <source>
        <dbReference type="Proteomes" id="UP001168146"/>
    </source>
</evidence>
<dbReference type="PANTHER" id="PTHR43364">
    <property type="entry name" value="NADH-SPECIFIC METHYLGLYOXAL REDUCTASE-RELATED"/>
    <property type="match status" value="1"/>
</dbReference>
<evidence type="ECO:0000259" key="3">
    <source>
        <dbReference type="Pfam" id="PF00248"/>
    </source>
</evidence>
<dbReference type="AlphaFoldDB" id="A0AAN6FGX8"/>
<name>A0AAN6FGX8_9PEZI</name>
<comment type="caution">
    <text evidence="4">The sequence shown here is derived from an EMBL/GenBank/DDBJ whole genome shotgun (WGS) entry which is preliminary data.</text>
</comment>
<dbReference type="CDD" id="cd19075">
    <property type="entry name" value="AKR_AKR7A1-5"/>
    <property type="match status" value="1"/>
</dbReference>
<evidence type="ECO:0000256" key="1">
    <source>
        <dbReference type="ARBA" id="ARBA00023002"/>
    </source>
</evidence>
<gene>
    <name evidence="4" type="ORF">LTR82_012539</name>
</gene>
<evidence type="ECO:0000256" key="2">
    <source>
        <dbReference type="SAM" id="MobiDB-lite"/>
    </source>
</evidence>
<evidence type="ECO:0000313" key="4">
    <source>
        <dbReference type="EMBL" id="KAK0315212.1"/>
    </source>
</evidence>
<dbReference type="GO" id="GO:0016491">
    <property type="term" value="F:oxidoreductase activity"/>
    <property type="evidence" value="ECO:0007669"/>
    <property type="project" value="UniProtKB-KW"/>
</dbReference>
<dbReference type="Proteomes" id="UP001168146">
    <property type="component" value="Unassembled WGS sequence"/>
</dbReference>
<dbReference type="SUPFAM" id="SSF51430">
    <property type="entry name" value="NAD(P)-linked oxidoreductase"/>
    <property type="match status" value="1"/>
</dbReference>
<reference evidence="4" key="1">
    <citation type="submission" date="2021-12" db="EMBL/GenBank/DDBJ databases">
        <title>Black yeast isolated from Biological Soil Crust.</title>
        <authorList>
            <person name="Kurbessoian T."/>
        </authorList>
    </citation>
    <scope>NUCLEOTIDE SEQUENCE</scope>
    <source>
        <strain evidence="4">CCFEE 5208</strain>
    </source>
</reference>